<feature type="binding site" evidence="12">
    <location>
        <position position="44"/>
    </location>
    <ligand>
        <name>Mg(2+)</name>
        <dbReference type="ChEBI" id="CHEBI:18420"/>
    </ligand>
</feature>
<dbReference type="NCBIfam" id="TIGR00231">
    <property type="entry name" value="small_GTP"/>
    <property type="match status" value="1"/>
</dbReference>
<evidence type="ECO:0000256" key="6">
    <source>
        <dbReference type="ARBA" id="ARBA00022707"/>
    </source>
</evidence>
<evidence type="ECO:0000256" key="11">
    <source>
        <dbReference type="PIRSR" id="PIRSR606689-1"/>
    </source>
</evidence>
<feature type="binding site" evidence="11">
    <location>
        <begin position="127"/>
        <end position="130"/>
    </location>
    <ligand>
        <name>GTP</name>
        <dbReference type="ChEBI" id="CHEBI:37565"/>
    </ligand>
</feature>
<sequence>MGNSFSNISAFQSLHIVMLGLDSAGKTTVLYRLKFNEFVNTVPTIGFNTEKIKLSNGAAKGISCHFWDVGGQEKLRPLWKSYSRCTDGIIYVVDSVDVDRLEEAKTELHKVTKFAENQGTPLLVIANKQDLPRSLPVADIEKQLALNELTPSTAYHVQPACAIIGEGLHEGMDKLVNREGAEPWFTANEHYRKQQGLYQETVPRQTPLTALEPLNAVNHHGSVSSRPGIRDELIILEVGVI</sequence>
<comment type="similarity">
    <text evidence="3 13">Belongs to the small GTPase superfamily. Arf family.</text>
</comment>
<name>A0A9D3P211_9TELE</name>
<feature type="binding site" evidence="12">
    <location>
        <position position="27"/>
    </location>
    <ligand>
        <name>Mg(2+)</name>
        <dbReference type="ChEBI" id="CHEBI:18420"/>
    </ligand>
</feature>
<gene>
    <name evidence="14" type="ORF">KOW79_005454</name>
</gene>
<dbReference type="PANTHER" id="PTHR11711">
    <property type="entry name" value="ADP RIBOSYLATION FACTOR-RELATED"/>
    <property type="match status" value="1"/>
</dbReference>
<dbReference type="SUPFAM" id="SSF52540">
    <property type="entry name" value="P-loop containing nucleoside triphosphate hydrolases"/>
    <property type="match status" value="1"/>
</dbReference>
<evidence type="ECO:0000313" key="14">
    <source>
        <dbReference type="EMBL" id="KAG7331485.1"/>
    </source>
</evidence>
<organism evidence="14 15">
    <name type="scientific">Hemibagrus wyckioides</name>
    <dbReference type="NCBI Taxonomy" id="337641"/>
    <lineage>
        <taxon>Eukaryota</taxon>
        <taxon>Metazoa</taxon>
        <taxon>Chordata</taxon>
        <taxon>Craniata</taxon>
        <taxon>Vertebrata</taxon>
        <taxon>Euteleostomi</taxon>
        <taxon>Actinopterygii</taxon>
        <taxon>Neopterygii</taxon>
        <taxon>Teleostei</taxon>
        <taxon>Ostariophysi</taxon>
        <taxon>Siluriformes</taxon>
        <taxon>Bagridae</taxon>
        <taxon>Hemibagrus</taxon>
    </lineage>
</organism>
<keyword evidence="7 11" id="KW-0547">Nucleotide-binding</keyword>
<evidence type="ECO:0000256" key="1">
    <source>
        <dbReference type="ARBA" id="ARBA00004236"/>
    </source>
</evidence>
<dbReference type="FunFam" id="3.40.50.300:FF:000458">
    <property type="entry name" value="ADP-ribosylation factor-like protein 4C"/>
    <property type="match status" value="1"/>
</dbReference>
<comment type="subcellular location">
    <subcellularLocation>
        <location evidence="1">Cell membrane</location>
    </subcellularLocation>
    <subcellularLocation>
        <location evidence="2">Cytoplasm</location>
    </subcellularLocation>
</comment>
<dbReference type="GO" id="GO:0046872">
    <property type="term" value="F:metal ion binding"/>
    <property type="evidence" value="ECO:0007669"/>
    <property type="project" value="UniProtKB-KW"/>
</dbReference>
<dbReference type="InterPro" id="IPR005225">
    <property type="entry name" value="Small_GTP-bd"/>
</dbReference>
<evidence type="ECO:0000313" key="15">
    <source>
        <dbReference type="Proteomes" id="UP000824219"/>
    </source>
</evidence>
<accession>A0A9D3P211</accession>
<protein>
    <recommendedName>
        <fullName evidence="16">ADP-ribosylation factor-like protein 4C</fullName>
    </recommendedName>
</protein>
<keyword evidence="6" id="KW-0519">Myristate</keyword>
<dbReference type="Pfam" id="PF00025">
    <property type="entry name" value="Arf"/>
    <property type="match status" value="1"/>
</dbReference>
<dbReference type="Proteomes" id="UP000824219">
    <property type="component" value="Linkage Group LG06"/>
</dbReference>
<dbReference type="PROSITE" id="PS51419">
    <property type="entry name" value="RAB"/>
    <property type="match status" value="1"/>
</dbReference>
<dbReference type="InterPro" id="IPR027417">
    <property type="entry name" value="P-loop_NTPase"/>
</dbReference>
<dbReference type="EMBL" id="JAHKSW010000006">
    <property type="protein sequence ID" value="KAG7331485.1"/>
    <property type="molecule type" value="Genomic_DNA"/>
</dbReference>
<comment type="caution">
    <text evidence="14">The sequence shown here is derived from an EMBL/GenBank/DDBJ whole genome shotgun (WGS) entry which is preliminary data.</text>
</comment>
<keyword evidence="4" id="KW-1003">Cell membrane</keyword>
<dbReference type="GO" id="GO:0005737">
    <property type="term" value="C:cytoplasm"/>
    <property type="evidence" value="ECO:0007669"/>
    <property type="project" value="UniProtKB-SubCell"/>
</dbReference>
<keyword evidence="10" id="KW-0449">Lipoprotein</keyword>
<evidence type="ECO:0000256" key="5">
    <source>
        <dbReference type="ARBA" id="ARBA00022490"/>
    </source>
</evidence>
<feature type="binding site" evidence="11">
    <location>
        <position position="71"/>
    </location>
    <ligand>
        <name>GTP</name>
        <dbReference type="ChEBI" id="CHEBI:37565"/>
    </ligand>
</feature>
<keyword evidence="5" id="KW-0963">Cytoplasm</keyword>
<dbReference type="CDD" id="cd04152">
    <property type="entry name" value="Arl4_Arl7"/>
    <property type="match status" value="1"/>
</dbReference>
<evidence type="ECO:0000256" key="8">
    <source>
        <dbReference type="ARBA" id="ARBA00023134"/>
    </source>
</evidence>
<keyword evidence="8 11" id="KW-0342">GTP-binding</keyword>
<dbReference type="SMART" id="SM00175">
    <property type="entry name" value="RAB"/>
    <property type="match status" value="1"/>
</dbReference>
<dbReference type="AlphaFoldDB" id="A0A9D3P211"/>
<evidence type="ECO:0000256" key="2">
    <source>
        <dbReference type="ARBA" id="ARBA00004496"/>
    </source>
</evidence>
<dbReference type="PROSITE" id="PS51417">
    <property type="entry name" value="ARF"/>
    <property type="match status" value="1"/>
</dbReference>
<keyword evidence="12" id="KW-0460">Magnesium</keyword>
<evidence type="ECO:0000256" key="3">
    <source>
        <dbReference type="ARBA" id="ARBA00010290"/>
    </source>
</evidence>
<evidence type="ECO:0000256" key="9">
    <source>
        <dbReference type="ARBA" id="ARBA00023136"/>
    </source>
</evidence>
<dbReference type="SMART" id="SM00177">
    <property type="entry name" value="ARF"/>
    <property type="match status" value="1"/>
</dbReference>
<keyword evidence="9" id="KW-0472">Membrane</keyword>
<dbReference type="InterPro" id="IPR024156">
    <property type="entry name" value="Small_GTPase_ARF"/>
</dbReference>
<evidence type="ECO:0000256" key="13">
    <source>
        <dbReference type="RuleBase" id="RU003925"/>
    </source>
</evidence>
<dbReference type="Gene3D" id="3.40.50.300">
    <property type="entry name" value="P-loop containing nucleotide triphosphate hydrolases"/>
    <property type="match status" value="1"/>
</dbReference>
<dbReference type="InterPro" id="IPR006689">
    <property type="entry name" value="Small_GTPase_ARF/SAR"/>
</dbReference>
<dbReference type="OrthoDB" id="2011769at2759"/>
<evidence type="ECO:0008006" key="16">
    <source>
        <dbReference type="Google" id="ProtNLM"/>
    </source>
</evidence>
<evidence type="ECO:0000256" key="10">
    <source>
        <dbReference type="ARBA" id="ARBA00023288"/>
    </source>
</evidence>
<dbReference type="GO" id="GO:0005886">
    <property type="term" value="C:plasma membrane"/>
    <property type="evidence" value="ECO:0007669"/>
    <property type="project" value="UniProtKB-SubCell"/>
</dbReference>
<reference evidence="14 15" key="1">
    <citation type="submission" date="2021-06" db="EMBL/GenBank/DDBJ databases">
        <title>Chromosome-level genome assembly of the red-tail catfish (Hemibagrus wyckioides).</title>
        <authorList>
            <person name="Shao F."/>
        </authorList>
    </citation>
    <scope>NUCLEOTIDE SEQUENCE [LARGE SCALE GENOMIC DNA]</scope>
    <source>
        <strain evidence="14">EC202008001</strain>
        <tissue evidence="14">Blood</tissue>
    </source>
</reference>
<evidence type="ECO:0000256" key="12">
    <source>
        <dbReference type="PIRSR" id="PIRSR606689-2"/>
    </source>
</evidence>
<evidence type="ECO:0000256" key="7">
    <source>
        <dbReference type="ARBA" id="ARBA00022741"/>
    </source>
</evidence>
<feature type="binding site" evidence="11">
    <location>
        <begin position="20"/>
        <end position="27"/>
    </location>
    <ligand>
        <name>GTP</name>
        <dbReference type="ChEBI" id="CHEBI:37565"/>
    </ligand>
</feature>
<keyword evidence="12" id="KW-0479">Metal-binding</keyword>
<dbReference type="PRINTS" id="PR00328">
    <property type="entry name" value="SAR1GTPBP"/>
</dbReference>
<keyword evidence="15" id="KW-1185">Reference proteome</keyword>
<proteinExistence type="inferred from homology"/>
<dbReference type="GO" id="GO:0005525">
    <property type="term" value="F:GTP binding"/>
    <property type="evidence" value="ECO:0007669"/>
    <property type="project" value="UniProtKB-KW"/>
</dbReference>
<dbReference type="SMART" id="SM00178">
    <property type="entry name" value="SAR"/>
    <property type="match status" value="1"/>
</dbReference>
<dbReference type="GO" id="GO:0003924">
    <property type="term" value="F:GTPase activity"/>
    <property type="evidence" value="ECO:0007669"/>
    <property type="project" value="InterPro"/>
</dbReference>
<evidence type="ECO:0000256" key="4">
    <source>
        <dbReference type="ARBA" id="ARBA00022475"/>
    </source>
</evidence>